<feature type="transmembrane region" description="Helical" evidence="1">
    <location>
        <begin position="310"/>
        <end position="328"/>
    </location>
</feature>
<feature type="transmembrane region" description="Helical" evidence="1">
    <location>
        <begin position="229"/>
        <end position="251"/>
    </location>
</feature>
<dbReference type="Pfam" id="PF14897">
    <property type="entry name" value="EpsG"/>
    <property type="match status" value="1"/>
</dbReference>
<feature type="transmembrane region" description="Helical" evidence="1">
    <location>
        <begin position="187"/>
        <end position="209"/>
    </location>
</feature>
<evidence type="ECO:0000256" key="1">
    <source>
        <dbReference type="SAM" id="Phobius"/>
    </source>
</evidence>
<keyword evidence="1" id="KW-1133">Transmembrane helix</keyword>
<dbReference type="Proteomes" id="UP000035027">
    <property type="component" value="Chromosome"/>
</dbReference>
<name>A0A0F7PY21_9LACO</name>
<accession>A0A0F7PY21</accession>
<evidence type="ECO:0000313" key="3">
    <source>
        <dbReference type="Proteomes" id="UP000035027"/>
    </source>
</evidence>
<evidence type="ECO:0000313" key="2">
    <source>
        <dbReference type="EMBL" id="AKI05026.1"/>
    </source>
</evidence>
<feature type="transmembrane region" description="Helical" evidence="1">
    <location>
        <begin position="149"/>
        <end position="175"/>
    </location>
</feature>
<reference evidence="2 3" key="1">
    <citation type="submission" date="2015-05" db="EMBL/GenBank/DDBJ databases">
        <title>Complete genome sequence of Lactobacillus salivarius Ren, a probiotic strain with antitumor activity.</title>
        <authorList>
            <person name="Sun E."/>
            <person name="Zhao L."/>
            <person name="Liu S."/>
            <person name="Zhang M."/>
            <person name="Guo H."/>
            <person name="Ren F."/>
        </authorList>
    </citation>
    <scope>NUCLEOTIDE SEQUENCE [LARGE SCALE GENOMIC DNA]</scope>
    <source>
        <strain evidence="2 3">Ren</strain>
    </source>
</reference>
<dbReference type="RefSeq" id="WP_047035952.1">
    <property type="nucleotide sequence ID" value="NZ_CP011403.1"/>
</dbReference>
<dbReference type="AlphaFoldDB" id="A0A0F7PY21"/>
<dbReference type="PATRIC" id="fig|1194971.3.peg.1489"/>
<protein>
    <recommendedName>
        <fullName evidence="4">EpsG family protein</fullName>
    </recommendedName>
</protein>
<dbReference type="EMBL" id="CP011403">
    <property type="protein sequence ID" value="AKI05026.1"/>
    <property type="molecule type" value="Genomic_DNA"/>
</dbReference>
<dbReference type="InterPro" id="IPR049458">
    <property type="entry name" value="EpsG-like"/>
</dbReference>
<feature type="transmembrane region" description="Helical" evidence="1">
    <location>
        <begin position="80"/>
        <end position="104"/>
    </location>
</feature>
<evidence type="ECO:0008006" key="4">
    <source>
        <dbReference type="Google" id="ProtNLM"/>
    </source>
</evidence>
<sequence>MPITLILTMVFFLLSLFFKRSRILFVVQVVWITLLAGFNTNGADFQNNYNTYVVANNTDKWWNIYTWLATLFKINNIDYVYFNFFLVTLCTCLLSFVIIKLTNYPNLVLSMYYIYPFIDNIIQKRGYYAVCILTLGLYFLLKSKKSSNVVLFMLLTLLALQFHASAIIMFTIPFFMMLPIKVERNIVILIIIFSNFLSGIVSKVATIVLPDSMQEKNTLYFSVLSSSSSSFHTLVWTIWQITFIAIIYYIYLKKDNVNYVDEIMLKLNLWGGLLVLLYTYDPVFTRVFRPIIILDFIYVANTLNLTSKKLRMMIVVMFVLCSASFIFFDVMSNLGFDYIVLQIFENNLLFN</sequence>
<gene>
    <name evidence="2" type="ORF">LsR_01484</name>
</gene>
<organism evidence="2 3">
    <name type="scientific">Ligilactobacillus salivarius str. Ren</name>
    <dbReference type="NCBI Taxonomy" id="1194971"/>
    <lineage>
        <taxon>Bacteria</taxon>
        <taxon>Bacillati</taxon>
        <taxon>Bacillota</taxon>
        <taxon>Bacilli</taxon>
        <taxon>Lactobacillales</taxon>
        <taxon>Lactobacillaceae</taxon>
        <taxon>Ligilactobacillus</taxon>
    </lineage>
</organism>
<keyword evidence="1" id="KW-0472">Membrane</keyword>
<proteinExistence type="predicted"/>
<keyword evidence="1" id="KW-0812">Transmembrane</keyword>
<feature type="transmembrane region" description="Helical" evidence="1">
    <location>
        <begin position="263"/>
        <end position="280"/>
    </location>
</feature>
<feature type="transmembrane region" description="Helical" evidence="1">
    <location>
        <begin position="125"/>
        <end position="143"/>
    </location>
</feature>